<dbReference type="OrthoDB" id="9069044at2"/>
<keyword evidence="4" id="KW-1185">Reference proteome</keyword>
<dbReference type="GO" id="GO:0016740">
    <property type="term" value="F:transferase activity"/>
    <property type="evidence" value="ECO:0007669"/>
    <property type="project" value="UniProtKB-KW"/>
</dbReference>
<proteinExistence type="predicted"/>
<evidence type="ECO:0000313" key="4">
    <source>
        <dbReference type="Proteomes" id="UP000318431"/>
    </source>
</evidence>
<feature type="domain" description="Glycosyltransferase 2-like" evidence="2">
    <location>
        <begin position="50"/>
        <end position="182"/>
    </location>
</feature>
<accession>A0A562R3J4</accession>
<dbReference type="Pfam" id="PF00535">
    <property type="entry name" value="Glycos_transf_2"/>
    <property type="match status" value="1"/>
</dbReference>
<keyword evidence="1" id="KW-0812">Transmembrane</keyword>
<dbReference type="EMBL" id="VLLB01000006">
    <property type="protein sequence ID" value="TWI63423.1"/>
    <property type="molecule type" value="Genomic_DNA"/>
</dbReference>
<keyword evidence="1" id="KW-1133">Transmembrane helix</keyword>
<dbReference type="RefSeq" id="WP_145650289.1">
    <property type="nucleotide sequence ID" value="NZ_VLLB01000006.1"/>
</dbReference>
<keyword evidence="1" id="KW-0472">Membrane</keyword>
<evidence type="ECO:0000259" key="2">
    <source>
        <dbReference type="Pfam" id="PF00535"/>
    </source>
</evidence>
<organism evidence="3 4">
    <name type="scientific">Pseudoduganella lurida</name>
    <dbReference type="NCBI Taxonomy" id="1036180"/>
    <lineage>
        <taxon>Bacteria</taxon>
        <taxon>Pseudomonadati</taxon>
        <taxon>Pseudomonadota</taxon>
        <taxon>Betaproteobacteria</taxon>
        <taxon>Burkholderiales</taxon>
        <taxon>Oxalobacteraceae</taxon>
        <taxon>Telluria group</taxon>
        <taxon>Pseudoduganella</taxon>
    </lineage>
</organism>
<feature type="transmembrane region" description="Helical" evidence="1">
    <location>
        <begin position="300"/>
        <end position="322"/>
    </location>
</feature>
<dbReference type="Gene3D" id="3.90.550.10">
    <property type="entry name" value="Spore Coat Polysaccharide Biosynthesis Protein SpsA, Chain A"/>
    <property type="match status" value="1"/>
</dbReference>
<dbReference type="CDD" id="cd00761">
    <property type="entry name" value="Glyco_tranf_GTA_type"/>
    <property type="match status" value="1"/>
</dbReference>
<dbReference type="InterPro" id="IPR001173">
    <property type="entry name" value="Glyco_trans_2-like"/>
</dbReference>
<dbReference type="AlphaFoldDB" id="A0A562R3J4"/>
<sequence length="340" mass="36846">MPHESIAARTALVLETNNLRGGADPDAVGASLLHVIGLLTRQTVALDALAQVIVTHDGLSERIRTSAEELAGRSIDFVRIDAGTGYYQAKNEGFDAVHGDRCDHVCFADADCNPARDWLEQLIAPLANAAPPAVVAGRTSYAATVAGTALTTIDFMYFPSPLEAGATRNFYANNVVFSREVFARHRYQPLDGIYRAHCQVLGLRLQAAGVALHYAARAHTEHKLPDTGFELLKLRWLRGQDTLGLTPHLVHTYLPRSLRWLGHSGPVGPLCVLTARLWYSLRALNHQDAAPVRGMRRVSAIVLIGMFSALDMLGALCGGLGIRTSTARGADAQALSYHQR</sequence>
<comment type="caution">
    <text evidence="3">The sequence shown here is derived from an EMBL/GenBank/DDBJ whole genome shotgun (WGS) entry which is preliminary data.</text>
</comment>
<evidence type="ECO:0000256" key="1">
    <source>
        <dbReference type="SAM" id="Phobius"/>
    </source>
</evidence>
<dbReference type="PANTHER" id="PTHR48090:SF7">
    <property type="entry name" value="RFBJ PROTEIN"/>
    <property type="match status" value="1"/>
</dbReference>
<evidence type="ECO:0000313" key="3">
    <source>
        <dbReference type="EMBL" id="TWI63423.1"/>
    </source>
</evidence>
<reference evidence="3 4" key="1">
    <citation type="journal article" date="2015" name="Stand. Genomic Sci.">
        <title>Genomic Encyclopedia of Bacterial and Archaeal Type Strains, Phase III: the genomes of soil and plant-associated and newly described type strains.</title>
        <authorList>
            <person name="Whitman W.B."/>
            <person name="Woyke T."/>
            <person name="Klenk H.P."/>
            <person name="Zhou Y."/>
            <person name="Lilburn T.G."/>
            <person name="Beck B.J."/>
            <person name="De Vos P."/>
            <person name="Vandamme P."/>
            <person name="Eisen J.A."/>
            <person name="Garrity G."/>
            <person name="Hugenholtz P."/>
            <person name="Kyrpides N.C."/>
        </authorList>
    </citation>
    <scope>NUCLEOTIDE SEQUENCE [LARGE SCALE GENOMIC DNA]</scope>
    <source>
        <strain evidence="3 4">CGMCC 1.10822</strain>
    </source>
</reference>
<dbReference type="InterPro" id="IPR029044">
    <property type="entry name" value="Nucleotide-diphossugar_trans"/>
</dbReference>
<dbReference type="InterPro" id="IPR050256">
    <property type="entry name" value="Glycosyltransferase_2"/>
</dbReference>
<gene>
    <name evidence="3" type="ORF">IP91_03393</name>
</gene>
<dbReference type="PANTHER" id="PTHR48090">
    <property type="entry name" value="UNDECAPRENYL-PHOSPHATE 4-DEOXY-4-FORMAMIDO-L-ARABINOSE TRANSFERASE-RELATED"/>
    <property type="match status" value="1"/>
</dbReference>
<name>A0A562R3J4_9BURK</name>
<protein>
    <submittedName>
        <fullName evidence="3">Glycosyl transferase family 2</fullName>
    </submittedName>
</protein>
<dbReference type="Proteomes" id="UP000318431">
    <property type="component" value="Unassembled WGS sequence"/>
</dbReference>
<dbReference type="SUPFAM" id="SSF53448">
    <property type="entry name" value="Nucleotide-diphospho-sugar transferases"/>
    <property type="match status" value="1"/>
</dbReference>
<keyword evidence="3" id="KW-0808">Transferase</keyword>